<dbReference type="RefSeq" id="WP_050379053.1">
    <property type="nucleotide sequence ID" value="NZ_LGSS01000036.1"/>
</dbReference>
<keyword evidence="1" id="KW-0175">Coiled coil</keyword>
<dbReference type="InterPro" id="IPR013249">
    <property type="entry name" value="RNA_pol_sigma70_r4_t2"/>
</dbReference>
<evidence type="ECO:0000259" key="2">
    <source>
        <dbReference type="Pfam" id="PF08281"/>
    </source>
</evidence>
<dbReference type="SUPFAM" id="SSF88659">
    <property type="entry name" value="Sigma3 and sigma4 domains of RNA polymerase sigma factors"/>
    <property type="match status" value="1"/>
</dbReference>
<protein>
    <submittedName>
        <fullName evidence="3">DNA-directed RNA polymerase specialized sigma subunit, sigma24</fullName>
    </submittedName>
</protein>
<dbReference type="GO" id="GO:0000428">
    <property type="term" value="C:DNA-directed RNA polymerase complex"/>
    <property type="evidence" value="ECO:0007669"/>
    <property type="project" value="UniProtKB-KW"/>
</dbReference>
<proteinExistence type="predicted"/>
<dbReference type="OrthoDB" id="1706986at2"/>
<dbReference type="GO" id="GO:0006352">
    <property type="term" value="P:DNA-templated transcription initiation"/>
    <property type="evidence" value="ECO:0007669"/>
    <property type="project" value="InterPro"/>
</dbReference>
<dbReference type="Gene3D" id="1.20.140.160">
    <property type="match status" value="1"/>
</dbReference>
<evidence type="ECO:0000313" key="4">
    <source>
        <dbReference type="Proteomes" id="UP000037267"/>
    </source>
</evidence>
<dbReference type="STRING" id="1503.CLPU_36c00040"/>
<comment type="caution">
    <text evidence="3">The sequence shown here is derived from an EMBL/GenBank/DDBJ whole genome shotgun (WGS) entry which is preliminary data.</text>
</comment>
<keyword evidence="3" id="KW-0240">DNA-directed RNA polymerase</keyword>
<dbReference type="GO" id="GO:0016987">
    <property type="term" value="F:sigma factor activity"/>
    <property type="evidence" value="ECO:0007669"/>
    <property type="project" value="InterPro"/>
</dbReference>
<keyword evidence="4" id="KW-1185">Reference proteome</keyword>
<name>A0A0L0W640_GOTPU</name>
<feature type="domain" description="RNA polymerase sigma factor 70 region 4 type 2" evidence="2">
    <location>
        <begin position="88"/>
        <end position="139"/>
    </location>
</feature>
<dbReference type="InterPro" id="IPR013324">
    <property type="entry name" value="RNA_pol_sigma_r3/r4-like"/>
</dbReference>
<accession>A0A0L0W640</accession>
<dbReference type="EMBL" id="LGSS01000036">
    <property type="protein sequence ID" value="KNF06988.1"/>
    <property type="molecule type" value="Genomic_DNA"/>
</dbReference>
<dbReference type="GO" id="GO:0003677">
    <property type="term" value="F:DNA binding"/>
    <property type="evidence" value="ECO:0007669"/>
    <property type="project" value="InterPro"/>
</dbReference>
<evidence type="ECO:0000256" key="1">
    <source>
        <dbReference type="SAM" id="Coils"/>
    </source>
</evidence>
<gene>
    <name evidence="3" type="ORF">CLPU_36c00040</name>
</gene>
<sequence>MQIKDSYYKSTEKLLYNYNMLKVSIENMNAEIRELESESGVTSIDYESEKIAPTNKIGNPTEEVAIKNITSIDLLKKRIEKTQDKIDKMDRAIEKLSESEKQIITMRYIDGKQWFEIAYEANYNERWCKELRKRAIKKLTIGVYGYTALIEHQFIENI</sequence>
<feature type="coiled-coil region" evidence="1">
    <location>
        <begin position="72"/>
        <end position="99"/>
    </location>
</feature>
<reference evidence="4" key="1">
    <citation type="submission" date="2015-07" db="EMBL/GenBank/DDBJ databases">
        <title>Draft genome sequence of the purine-degrading Gottschalkia purinilyticum DSM 1384 (formerly Clostridium purinilyticum).</title>
        <authorList>
            <person name="Poehlein A."/>
            <person name="Schiel-Bengelsdorf B."/>
            <person name="Bengelsdorf F.R."/>
            <person name="Daniel R."/>
            <person name="Duerre P."/>
        </authorList>
    </citation>
    <scope>NUCLEOTIDE SEQUENCE [LARGE SCALE GENOMIC DNA]</scope>
    <source>
        <strain evidence="4">DSM 1384</strain>
    </source>
</reference>
<dbReference type="AlphaFoldDB" id="A0A0L0W640"/>
<dbReference type="Proteomes" id="UP000037267">
    <property type="component" value="Unassembled WGS sequence"/>
</dbReference>
<organism evidence="3 4">
    <name type="scientific">Gottschalkia purinilytica</name>
    <name type="common">Clostridium purinilyticum</name>
    <dbReference type="NCBI Taxonomy" id="1503"/>
    <lineage>
        <taxon>Bacteria</taxon>
        <taxon>Bacillati</taxon>
        <taxon>Bacillota</taxon>
        <taxon>Tissierellia</taxon>
        <taxon>Tissierellales</taxon>
        <taxon>Gottschalkiaceae</taxon>
        <taxon>Gottschalkia</taxon>
    </lineage>
</organism>
<evidence type="ECO:0000313" key="3">
    <source>
        <dbReference type="EMBL" id="KNF06988.1"/>
    </source>
</evidence>
<keyword evidence="3" id="KW-0804">Transcription</keyword>
<dbReference type="Pfam" id="PF08281">
    <property type="entry name" value="Sigma70_r4_2"/>
    <property type="match status" value="1"/>
</dbReference>